<feature type="compositionally biased region" description="Basic and acidic residues" evidence="1">
    <location>
        <begin position="72"/>
        <end position="84"/>
    </location>
</feature>
<keyword evidence="3" id="KW-1185">Reference proteome</keyword>
<name>A0A7J8AMP8_MYOMY</name>
<reference evidence="2 3" key="1">
    <citation type="journal article" date="2020" name="Nature">
        <title>Six reference-quality genomes reveal evolution of bat adaptations.</title>
        <authorList>
            <person name="Jebb D."/>
            <person name="Huang Z."/>
            <person name="Pippel M."/>
            <person name="Hughes G.M."/>
            <person name="Lavrichenko K."/>
            <person name="Devanna P."/>
            <person name="Winkler S."/>
            <person name="Jermiin L.S."/>
            <person name="Skirmuntt E.C."/>
            <person name="Katzourakis A."/>
            <person name="Burkitt-Gray L."/>
            <person name="Ray D.A."/>
            <person name="Sullivan K.A.M."/>
            <person name="Roscito J.G."/>
            <person name="Kirilenko B.M."/>
            <person name="Davalos L.M."/>
            <person name="Corthals A.P."/>
            <person name="Power M.L."/>
            <person name="Jones G."/>
            <person name="Ransome R.D."/>
            <person name="Dechmann D.K.N."/>
            <person name="Locatelli A.G."/>
            <person name="Puechmaille S.J."/>
            <person name="Fedrigo O."/>
            <person name="Jarvis E.D."/>
            <person name="Hiller M."/>
            <person name="Vernes S.C."/>
            <person name="Myers E.W."/>
            <person name="Teeling E.C."/>
        </authorList>
    </citation>
    <scope>NUCLEOTIDE SEQUENCE [LARGE SCALE GENOMIC DNA]</scope>
    <source>
        <strain evidence="2">MMyoMyo1</strain>
        <tissue evidence="2">Flight muscle</tissue>
    </source>
</reference>
<evidence type="ECO:0000313" key="2">
    <source>
        <dbReference type="EMBL" id="KAF6387722.1"/>
    </source>
</evidence>
<comment type="caution">
    <text evidence="2">The sequence shown here is derived from an EMBL/GenBank/DDBJ whole genome shotgun (WGS) entry which is preliminary data.</text>
</comment>
<evidence type="ECO:0000256" key="1">
    <source>
        <dbReference type="SAM" id="MobiDB-lite"/>
    </source>
</evidence>
<feature type="region of interest" description="Disordered" evidence="1">
    <location>
        <begin position="69"/>
        <end position="115"/>
    </location>
</feature>
<sequence>MRLALASLVIAKLPERVVTPVSHWRCMCGLFNPYPGQYVLVSAHLIATKLYPSHVAQLIFMATQHRGHLAGGRREAHGKNDEPNKASCGQSGAKQTQESWIPGTHHHGNQTHGQNTYSVCSHL</sequence>
<feature type="compositionally biased region" description="Polar residues" evidence="1">
    <location>
        <begin position="87"/>
        <end position="99"/>
    </location>
</feature>
<accession>A0A7J8AMP8</accession>
<dbReference type="AlphaFoldDB" id="A0A7J8AMP8"/>
<evidence type="ECO:0000313" key="3">
    <source>
        <dbReference type="Proteomes" id="UP000527355"/>
    </source>
</evidence>
<organism evidence="2 3">
    <name type="scientific">Myotis myotis</name>
    <name type="common">Greater mouse-eared bat</name>
    <name type="synonym">Vespertilio myotis</name>
    <dbReference type="NCBI Taxonomy" id="51298"/>
    <lineage>
        <taxon>Eukaryota</taxon>
        <taxon>Metazoa</taxon>
        <taxon>Chordata</taxon>
        <taxon>Craniata</taxon>
        <taxon>Vertebrata</taxon>
        <taxon>Euteleostomi</taxon>
        <taxon>Mammalia</taxon>
        <taxon>Eutheria</taxon>
        <taxon>Laurasiatheria</taxon>
        <taxon>Chiroptera</taxon>
        <taxon>Yangochiroptera</taxon>
        <taxon>Vespertilionidae</taxon>
        <taxon>Myotis</taxon>
    </lineage>
</organism>
<dbReference type="EMBL" id="JABWUV010000001">
    <property type="protein sequence ID" value="KAF6387722.1"/>
    <property type="molecule type" value="Genomic_DNA"/>
</dbReference>
<protein>
    <submittedName>
        <fullName evidence="2">Uncharacterized protein</fullName>
    </submittedName>
</protein>
<gene>
    <name evidence="2" type="ORF">mMyoMyo1_008171</name>
</gene>
<proteinExistence type="predicted"/>
<dbReference type="Proteomes" id="UP000527355">
    <property type="component" value="Unassembled WGS sequence"/>
</dbReference>